<proteinExistence type="predicted"/>
<feature type="domain" description="Protein kinase" evidence="6">
    <location>
        <begin position="1"/>
        <end position="134"/>
    </location>
</feature>
<gene>
    <name evidence="8" type="ORF">HNAJ_LOCUS3938</name>
</gene>
<dbReference type="FunFam" id="1.10.510.10:FF:000713">
    <property type="entry name" value="Non-specific serine/threonine protein kinase"/>
    <property type="match status" value="1"/>
</dbReference>
<evidence type="ECO:0000313" key="8">
    <source>
        <dbReference type="EMBL" id="VDN99797.1"/>
    </source>
</evidence>
<dbReference type="Gene3D" id="1.10.510.10">
    <property type="entry name" value="Transferase(Phosphotransferase) domain 1"/>
    <property type="match status" value="1"/>
</dbReference>
<dbReference type="EMBL" id="UZAE01002497">
    <property type="protein sequence ID" value="VDN99797.1"/>
    <property type="molecule type" value="Genomic_DNA"/>
</dbReference>
<dbReference type="PROSITE" id="PS51285">
    <property type="entry name" value="AGC_KINASE_CTER"/>
    <property type="match status" value="1"/>
</dbReference>
<dbReference type="SMART" id="SM00220">
    <property type="entry name" value="S_TKc"/>
    <property type="match status" value="1"/>
</dbReference>
<evidence type="ECO:0000313" key="9">
    <source>
        <dbReference type="Proteomes" id="UP000278807"/>
    </source>
</evidence>
<dbReference type="PROSITE" id="PS50011">
    <property type="entry name" value="PROTEIN_KINASE_DOM"/>
    <property type="match status" value="1"/>
</dbReference>
<evidence type="ECO:0008006" key="10">
    <source>
        <dbReference type="Google" id="ProtNLM"/>
    </source>
</evidence>
<organism evidence="8 9">
    <name type="scientific">Rodentolepis nana</name>
    <name type="common">Dwarf tapeworm</name>
    <name type="synonym">Hymenolepis nana</name>
    <dbReference type="NCBI Taxonomy" id="102285"/>
    <lineage>
        <taxon>Eukaryota</taxon>
        <taxon>Metazoa</taxon>
        <taxon>Spiralia</taxon>
        <taxon>Lophotrochozoa</taxon>
        <taxon>Platyhelminthes</taxon>
        <taxon>Cestoda</taxon>
        <taxon>Eucestoda</taxon>
        <taxon>Cyclophyllidea</taxon>
        <taxon>Hymenolepididae</taxon>
        <taxon>Rodentolepis</taxon>
    </lineage>
</organism>
<evidence type="ECO:0000256" key="2">
    <source>
        <dbReference type="ARBA" id="ARBA00022679"/>
    </source>
</evidence>
<dbReference type="Pfam" id="PF00069">
    <property type="entry name" value="Pkinase"/>
    <property type="match status" value="1"/>
</dbReference>
<evidence type="ECO:0000256" key="1">
    <source>
        <dbReference type="ARBA" id="ARBA00022527"/>
    </source>
</evidence>
<keyword evidence="1" id="KW-0723">Serine/threonine-protein kinase</keyword>
<dbReference type="Proteomes" id="UP000278807">
    <property type="component" value="Unassembled WGS sequence"/>
</dbReference>
<keyword evidence="5" id="KW-0067">ATP-binding</keyword>
<dbReference type="AlphaFoldDB" id="A0A3P7V1X6"/>
<dbReference type="PANTHER" id="PTHR24351">
    <property type="entry name" value="RIBOSOMAL PROTEIN S6 KINASE"/>
    <property type="match status" value="1"/>
</dbReference>
<dbReference type="SUPFAM" id="SSF56112">
    <property type="entry name" value="Protein kinase-like (PK-like)"/>
    <property type="match status" value="1"/>
</dbReference>
<sequence>MKLDNVLLDSDGHVKIADFGMCKDGIIGEELTTTFCGTPDYIAPEIISYKPYGKAVDWWAFGVLLYEFLAGQPPFDGDDEEELFRNIATGEVSYPRSLSREACLICKAFLTRDPIQRLGSGPNGEQNICEHPFFRHIDWRKIENREIQPPFKPKVVSYL</sequence>
<dbReference type="GO" id="GO:0004674">
    <property type="term" value="F:protein serine/threonine kinase activity"/>
    <property type="evidence" value="ECO:0007669"/>
    <property type="project" value="UniProtKB-KW"/>
</dbReference>
<name>A0A3P7V1X6_RODNA</name>
<dbReference type="InterPro" id="IPR011009">
    <property type="entry name" value="Kinase-like_dom_sf"/>
</dbReference>
<evidence type="ECO:0000256" key="3">
    <source>
        <dbReference type="ARBA" id="ARBA00022741"/>
    </source>
</evidence>
<protein>
    <recommendedName>
        <fullName evidence="10">Protein kinase domain-containing protein</fullName>
    </recommendedName>
</protein>
<dbReference type="InterPro" id="IPR000719">
    <property type="entry name" value="Prot_kinase_dom"/>
</dbReference>
<reference evidence="8 9" key="1">
    <citation type="submission" date="2018-11" db="EMBL/GenBank/DDBJ databases">
        <authorList>
            <consortium name="Pathogen Informatics"/>
        </authorList>
    </citation>
    <scope>NUCLEOTIDE SEQUENCE [LARGE SCALE GENOMIC DNA]</scope>
</reference>
<dbReference type="InterPro" id="IPR000961">
    <property type="entry name" value="AGC-kinase_C"/>
</dbReference>
<evidence type="ECO:0000256" key="5">
    <source>
        <dbReference type="ARBA" id="ARBA00022840"/>
    </source>
</evidence>
<dbReference type="GO" id="GO:0005524">
    <property type="term" value="F:ATP binding"/>
    <property type="evidence" value="ECO:0007669"/>
    <property type="project" value="UniProtKB-KW"/>
</dbReference>
<evidence type="ECO:0000256" key="4">
    <source>
        <dbReference type="ARBA" id="ARBA00022777"/>
    </source>
</evidence>
<evidence type="ECO:0000259" key="6">
    <source>
        <dbReference type="PROSITE" id="PS50011"/>
    </source>
</evidence>
<accession>A0A3P7V1X6</accession>
<keyword evidence="2" id="KW-0808">Transferase</keyword>
<dbReference type="OrthoDB" id="63267at2759"/>
<evidence type="ECO:0000259" key="7">
    <source>
        <dbReference type="PROSITE" id="PS51285"/>
    </source>
</evidence>
<keyword evidence="3" id="KW-0547">Nucleotide-binding</keyword>
<feature type="domain" description="AGC-kinase C-terminal" evidence="7">
    <location>
        <begin position="135"/>
        <end position="159"/>
    </location>
</feature>
<keyword evidence="9" id="KW-1185">Reference proteome</keyword>
<keyword evidence="4" id="KW-0418">Kinase</keyword>